<feature type="binding site" evidence="10">
    <location>
        <position position="90"/>
    </location>
    <ligand>
        <name>Mg(2+)</name>
        <dbReference type="ChEBI" id="CHEBI:18420"/>
    </ligand>
</feature>
<feature type="domain" description="Thiamine phosphate synthase/TenI" evidence="13">
    <location>
        <begin position="8"/>
        <end position="190"/>
    </location>
</feature>
<keyword evidence="6 10" id="KW-0784">Thiamine biosynthesis</keyword>
<dbReference type="GO" id="GO:0004789">
    <property type="term" value="F:thiamine-phosphate diphosphorylase activity"/>
    <property type="evidence" value="ECO:0007669"/>
    <property type="project" value="UniProtKB-UniRule"/>
</dbReference>
<dbReference type="GO" id="GO:0000287">
    <property type="term" value="F:magnesium ion binding"/>
    <property type="evidence" value="ECO:0007669"/>
    <property type="project" value="UniProtKB-UniRule"/>
</dbReference>
<dbReference type="PANTHER" id="PTHR20857:SF15">
    <property type="entry name" value="THIAMINE-PHOSPHATE SYNTHASE"/>
    <property type="match status" value="1"/>
</dbReference>
<evidence type="ECO:0000256" key="6">
    <source>
        <dbReference type="ARBA" id="ARBA00022977"/>
    </source>
</evidence>
<feature type="binding site" evidence="10">
    <location>
        <position position="166"/>
    </location>
    <ligand>
        <name>2-[(2R,5Z)-2-carboxy-4-methylthiazol-5(2H)-ylidene]ethyl phosphate</name>
        <dbReference type="ChEBI" id="CHEBI:62899"/>
    </ligand>
</feature>
<sequence length="204" mass="21305">MKEFNLHLYLVTDEAAKCRHSLLETVQRAVDGGVTIVQYRSTNPDAGTCYREALPIRDFLASRGVPFIVNNRIDLALALDADGVHIGQRDLPVPAVRAMIGPDRILGLSVSNADQLRAVDAALVDYLGMGPVFPTISKLNAPPVLGVDGFTTLASQSPLPVVAIGGLDAERARLVRATGAAAGIAAVSAICGAEDPEAAARALA</sequence>
<name>A0A2N8HBZ7_9BACT</name>
<comment type="similarity">
    <text evidence="10 11">Belongs to the thiamine-phosphate synthase family.</text>
</comment>
<dbReference type="NCBIfam" id="TIGR00693">
    <property type="entry name" value="thiE"/>
    <property type="match status" value="1"/>
</dbReference>
<gene>
    <name evidence="10 14" type="primary">thiE</name>
    <name evidence="14" type="ORF">CXU22_12260</name>
</gene>
<keyword evidence="3 10" id="KW-0808">Transferase</keyword>
<comment type="catalytic activity">
    <reaction evidence="8 10 11">
        <text>2-(2-carboxy-4-methylthiazol-5-yl)ethyl phosphate + 4-amino-2-methyl-5-(diphosphooxymethyl)pyrimidine + 2 H(+) = thiamine phosphate + CO2 + diphosphate</text>
        <dbReference type="Rhea" id="RHEA:47848"/>
        <dbReference type="ChEBI" id="CHEBI:15378"/>
        <dbReference type="ChEBI" id="CHEBI:16526"/>
        <dbReference type="ChEBI" id="CHEBI:33019"/>
        <dbReference type="ChEBI" id="CHEBI:37575"/>
        <dbReference type="ChEBI" id="CHEBI:57841"/>
        <dbReference type="ChEBI" id="CHEBI:62890"/>
        <dbReference type="EC" id="2.5.1.3"/>
    </reaction>
</comment>
<evidence type="ECO:0000256" key="7">
    <source>
        <dbReference type="ARBA" id="ARBA00047334"/>
    </source>
</evidence>
<dbReference type="GO" id="GO:0005737">
    <property type="term" value="C:cytoplasm"/>
    <property type="evidence" value="ECO:0007669"/>
    <property type="project" value="TreeGrafter"/>
</dbReference>
<dbReference type="GO" id="GO:0009228">
    <property type="term" value="P:thiamine biosynthetic process"/>
    <property type="evidence" value="ECO:0007669"/>
    <property type="project" value="UniProtKB-KW"/>
</dbReference>
<evidence type="ECO:0000256" key="8">
    <source>
        <dbReference type="ARBA" id="ARBA00047851"/>
    </source>
</evidence>
<evidence type="ECO:0000256" key="1">
    <source>
        <dbReference type="ARBA" id="ARBA00003814"/>
    </source>
</evidence>
<dbReference type="EC" id="2.5.1.3" evidence="10"/>
<dbReference type="SUPFAM" id="SSF51391">
    <property type="entry name" value="Thiamin phosphate synthase"/>
    <property type="match status" value="1"/>
</dbReference>
<dbReference type="AlphaFoldDB" id="A0A2N8HBZ7"/>
<dbReference type="InterPro" id="IPR036206">
    <property type="entry name" value="ThiamineP_synth_sf"/>
</dbReference>
<evidence type="ECO:0000256" key="2">
    <source>
        <dbReference type="ARBA" id="ARBA00005165"/>
    </source>
</evidence>
<comment type="pathway">
    <text evidence="2 10 12">Cofactor biosynthesis; thiamine diphosphate biosynthesis; thiamine phosphate from 4-amino-2-methyl-5-diphosphomethylpyrimidine and 4-methyl-5-(2-phosphoethyl)-thiazole: step 1/1.</text>
</comment>
<dbReference type="FunFam" id="3.20.20.70:FF:000096">
    <property type="entry name" value="Thiamine-phosphate synthase"/>
    <property type="match status" value="1"/>
</dbReference>
<evidence type="ECO:0000313" key="15">
    <source>
        <dbReference type="Proteomes" id="UP000236000"/>
    </source>
</evidence>
<evidence type="ECO:0000256" key="10">
    <source>
        <dbReference type="HAMAP-Rule" id="MF_00097"/>
    </source>
</evidence>
<dbReference type="Pfam" id="PF02581">
    <property type="entry name" value="TMP-TENI"/>
    <property type="match status" value="1"/>
</dbReference>
<feature type="binding site" evidence="10">
    <location>
        <position position="70"/>
    </location>
    <ligand>
        <name>4-amino-2-methyl-5-(diphosphooxymethyl)pyrimidine</name>
        <dbReference type="ChEBI" id="CHEBI:57841"/>
    </ligand>
</feature>
<evidence type="ECO:0000256" key="5">
    <source>
        <dbReference type="ARBA" id="ARBA00022842"/>
    </source>
</evidence>
<feature type="binding site" evidence="10">
    <location>
        <begin position="135"/>
        <end position="137"/>
    </location>
    <ligand>
        <name>2-[(2R,5Z)-2-carboxy-4-methylthiazol-5(2H)-ylidene]ethyl phosphate</name>
        <dbReference type="ChEBI" id="CHEBI:62899"/>
    </ligand>
</feature>
<dbReference type="EMBL" id="PJKA01000013">
    <property type="protein sequence ID" value="PNC17377.1"/>
    <property type="molecule type" value="Genomic_DNA"/>
</dbReference>
<feature type="binding site" evidence="10">
    <location>
        <position position="109"/>
    </location>
    <ligand>
        <name>4-amino-2-methyl-5-(diphosphooxymethyl)pyrimidine</name>
        <dbReference type="ChEBI" id="CHEBI:57841"/>
    </ligand>
</feature>
<keyword evidence="5 10" id="KW-0460">Magnesium</keyword>
<organism evidence="14 15">
    <name type="scientific">Akkermansia muciniphila</name>
    <dbReference type="NCBI Taxonomy" id="239935"/>
    <lineage>
        <taxon>Bacteria</taxon>
        <taxon>Pseudomonadati</taxon>
        <taxon>Verrucomicrobiota</taxon>
        <taxon>Verrucomicrobiia</taxon>
        <taxon>Verrucomicrobiales</taxon>
        <taxon>Akkermansiaceae</taxon>
        <taxon>Akkermansia</taxon>
    </lineage>
</organism>
<evidence type="ECO:0000256" key="4">
    <source>
        <dbReference type="ARBA" id="ARBA00022723"/>
    </source>
</evidence>
<dbReference type="RefSeq" id="WP_102715871.1">
    <property type="nucleotide sequence ID" value="NZ_PJKA01000013.1"/>
</dbReference>
<evidence type="ECO:0000259" key="13">
    <source>
        <dbReference type="Pfam" id="PF02581"/>
    </source>
</evidence>
<dbReference type="Gene3D" id="3.20.20.70">
    <property type="entry name" value="Aldolase class I"/>
    <property type="match status" value="1"/>
</dbReference>
<dbReference type="OrthoDB" id="9812206at2"/>
<comment type="caution">
    <text evidence="14">The sequence shown here is derived from an EMBL/GenBank/DDBJ whole genome shotgun (WGS) entry which is preliminary data.</text>
</comment>
<reference evidence="14 15" key="1">
    <citation type="journal article" date="2017" name="BMC Genomics">
        <title>Genome sequencing of 39 Akkermansia muciniphila isolates reveals its population structure, genomic and functional diverisity, and global distribution in mammalian gut microbiotas.</title>
        <authorList>
            <person name="Guo X."/>
            <person name="Li S."/>
            <person name="Zhang J."/>
            <person name="Wu F."/>
            <person name="Li X."/>
            <person name="Wu D."/>
            <person name="Zhang M."/>
            <person name="Ou Z."/>
            <person name="Jie Z."/>
            <person name="Yan Q."/>
            <person name="Li P."/>
            <person name="Yi J."/>
            <person name="Peng Y."/>
        </authorList>
    </citation>
    <scope>NUCLEOTIDE SEQUENCE [LARGE SCALE GENOMIC DNA]</scope>
    <source>
        <strain evidence="14 15">GP24</strain>
    </source>
</reference>
<evidence type="ECO:0000256" key="11">
    <source>
        <dbReference type="RuleBase" id="RU003826"/>
    </source>
</evidence>
<feature type="binding site" evidence="10">
    <location>
        <position position="138"/>
    </location>
    <ligand>
        <name>4-amino-2-methyl-5-(diphosphooxymethyl)pyrimidine</name>
        <dbReference type="ChEBI" id="CHEBI:57841"/>
    </ligand>
</feature>
<protein>
    <recommendedName>
        <fullName evidence="10">Thiamine-phosphate synthase</fullName>
        <shortName evidence="10">TP synthase</shortName>
        <shortName evidence="10">TPS</shortName>
        <ecNumber evidence="10">2.5.1.3</ecNumber>
    </recommendedName>
    <alternativeName>
        <fullName evidence="10">Thiamine-phosphate pyrophosphorylase</fullName>
        <shortName evidence="10">TMP pyrophosphorylase</shortName>
        <shortName evidence="10">TMP-PPase</shortName>
    </alternativeName>
</protein>
<dbReference type="PANTHER" id="PTHR20857">
    <property type="entry name" value="THIAMINE-PHOSPHATE PYROPHOSPHORYLASE"/>
    <property type="match status" value="1"/>
</dbReference>
<dbReference type="InterPro" id="IPR034291">
    <property type="entry name" value="TMP_synthase"/>
</dbReference>
<comment type="function">
    <text evidence="1 10">Condenses 4-methyl-5-(beta-hydroxyethyl)thiazole monophosphate (THZ-P) and 2-methyl-4-amino-5-hydroxymethyl pyrimidine pyrophosphate (HMP-PP) to form thiamine monophosphate (TMP).</text>
</comment>
<dbReference type="CDD" id="cd00564">
    <property type="entry name" value="TMP_TenI"/>
    <property type="match status" value="1"/>
</dbReference>
<dbReference type="Proteomes" id="UP000236000">
    <property type="component" value="Unassembled WGS sequence"/>
</dbReference>
<keyword evidence="4 10" id="KW-0479">Metal-binding</keyword>
<dbReference type="InterPro" id="IPR022998">
    <property type="entry name" value="ThiamineP_synth_TenI"/>
</dbReference>
<dbReference type="InterPro" id="IPR013785">
    <property type="entry name" value="Aldolase_TIM"/>
</dbReference>
<dbReference type="UniPathway" id="UPA00060">
    <property type="reaction ID" value="UER00141"/>
</dbReference>
<dbReference type="HAMAP" id="MF_00097">
    <property type="entry name" value="TMP_synthase"/>
    <property type="match status" value="1"/>
</dbReference>
<evidence type="ECO:0000256" key="12">
    <source>
        <dbReference type="RuleBase" id="RU004253"/>
    </source>
</evidence>
<evidence type="ECO:0000256" key="3">
    <source>
        <dbReference type="ARBA" id="ARBA00022679"/>
    </source>
</evidence>
<feature type="binding site" evidence="10">
    <location>
        <begin position="187"/>
        <end position="188"/>
    </location>
    <ligand>
        <name>2-[(2R,5Z)-2-carboxy-4-methylthiazol-5(2H)-ylidene]ethyl phosphate</name>
        <dbReference type="ChEBI" id="CHEBI:62899"/>
    </ligand>
</feature>
<comment type="cofactor">
    <cofactor evidence="10">
        <name>Mg(2+)</name>
        <dbReference type="ChEBI" id="CHEBI:18420"/>
    </cofactor>
    <text evidence="10">Binds 1 Mg(2+) ion per subunit.</text>
</comment>
<evidence type="ECO:0000313" key="14">
    <source>
        <dbReference type="EMBL" id="PNC17377.1"/>
    </source>
</evidence>
<comment type="catalytic activity">
    <reaction evidence="7 10 11">
        <text>4-methyl-5-(2-phosphooxyethyl)-thiazole + 4-amino-2-methyl-5-(diphosphooxymethyl)pyrimidine + H(+) = thiamine phosphate + diphosphate</text>
        <dbReference type="Rhea" id="RHEA:22328"/>
        <dbReference type="ChEBI" id="CHEBI:15378"/>
        <dbReference type="ChEBI" id="CHEBI:33019"/>
        <dbReference type="ChEBI" id="CHEBI:37575"/>
        <dbReference type="ChEBI" id="CHEBI:57841"/>
        <dbReference type="ChEBI" id="CHEBI:58296"/>
        <dbReference type="EC" id="2.5.1.3"/>
    </reaction>
</comment>
<comment type="catalytic activity">
    <reaction evidence="9 10 11">
        <text>2-[(2R,5Z)-2-carboxy-4-methylthiazol-5(2H)-ylidene]ethyl phosphate + 4-amino-2-methyl-5-(diphosphooxymethyl)pyrimidine + 2 H(+) = thiamine phosphate + CO2 + diphosphate</text>
        <dbReference type="Rhea" id="RHEA:47844"/>
        <dbReference type="ChEBI" id="CHEBI:15378"/>
        <dbReference type="ChEBI" id="CHEBI:16526"/>
        <dbReference type="ChEBI" id="CHEBI:33019"/>
        <dbReference type="ChEBI" id="CHEBI:37575"/>
        <dbReference type="ChEBI" id="CHEBI:57841"/>
        <dbReference type="ChEBI" id="CHEBI:62899"/>
        <dbReference type="EC" id="2.5.1.3"/>
    </reaction>
</comment>
<evidence type="ECO:0000256" key="9">
    <source>
        <dbReference type="ARBA" id="ARBA00047883"/>
    </source>
</evidence>
<dbReference type="GO" id="GO:0009229">
    <property type="term" value="P:thiamine diphosphate biosynthetic process"/>
    <property type="evidence" value="ECO:0007669"/>
    <property type="project" value="UniProtKB-UniRule"/>
</dbReference>
<accession>A0A2N8HBZ7</accession>
<proteinExistence type="inferred from homology"/>
<comment type="caution">
    <text evidence="10">Lacks conserved residue(s) required for the propagation of feature annotation.</text>
</comment>